<evidence type="ECO:0000256" key="1">
    <source>
        <dbReference type="SAM" id="Phobius"/>
    </source>
</evidence>
<dbReference type="Pfam" id="PF15839">
    <property type="entry name" value="TEX29"/>
    <property type="match status" value="1"/>
</dbReference>
<feature type="transmembrane region" description="Helical" evidence="1">
    <location>
        <begin position="71"/>
        <end position="91"/>
    </location>
</feature>
<protein>
    <submittedName>
        <fullName evidence="2">Testis expressed 29</fullName>
    </submittedName>
</protein>
<keyword evidence="1" id="KW-1133">Transmembrane helix</keyword>
<evidence type="ECO:0000313" key="3">
    <source>
        <dbReference type="Proteomes" id="UP000007648"/>
    </source>
</evidence>
<keyword evidence="1" id="KW-0472">Membrane</keyword>
<dbReference type="AlphaFoldDB" id="A0A7N4P245"/>
<accession>A0A7N4P245</accession>
<gene>
    <name evidence="2" type="primary">TEX29</name>
</gene>
<reference evidence="2" key="2">
    <citation type="submission" date="2025-08" db="UniProtKB">
        <authorList>
            <consortium name="Ensembl"/>
        </authorList>
    </citation>
    <scope>IDENTIFICATION</scope>
</reference>
<dbReference type="InParanoid" id="A0A7N4P245"/>
<reference evidence="2" key="3">
    <citation type="submission" date="2025-09" db="UniProtKB">
        <authorList>
            <consortium name="Ensembl"/>
        </authorList>
    </citation>
    <scope>IDENTIFICATION</scope>
</reference>
<dbReference type="Ensembl" id="ENSSHAT00000042161.1">
    <property type="protein sequence ID" value="ENSSHAP00000031586.1"/>
    <property type="gene ID" value="ENSSHAG00000028950.1"/>
</dbReference>
<name>A0A7N4P245_SARHA</name>
<reference evidence="2 3" key="1">
    <citation type="journal article" date="2011" name="Proc. Natl. Acad. Sci. U.S.A.">
        <title>Genetic diversity and population structure of the endangered marsupial Sarcophilus harrisii (Tasmanian devil).</title>
        <authorList>
            <person name="Miller W."/>
            <person name="Hayes V.M."/>
            <person name="Ratan A."/>
            <person name="Petersen D.C."/>
            <person name="Wittekindt N.E."/>
            <person name="Miller J."/>
            <person name="Walenz B."/>
            <person name="Knight J."/>
            <person name="Qi J."/>
            <person name="Zhao F."/>
            <person name="Wang Q."/>
            <person name="Bedoya-Reina O.C."/>
            <person name="Katiyar N."/>
            <person name="Tomsho L.P."/>
            <person name="Kasson L.M."/>
            <person name="Hardie R.A."/>
            <person name="Woodbridge P."/>
            <person name="Tindall E.A."/>
            <person name="Bertelsen M.F."/>
            <person name="Dixon D."/>
            <person name="Pyecroft S."/>
            <person name="Helgen K.M."/>
            <person name="Lesk A.M."/>
            <person name="Pringle T.H."/>
            <person name="Patterson N."/>
            <person name="Zhang Y."/>
            <person name="Kreiss A."/>
            <person name="Woods G.M."/>
            <person name="Jones M.E."/>
            <person name="Schuster S.C."/>
        </authorList>
    </citation>
    <scope>NUCLEOTIDE SEQUENCE [LARGE SCALE GENOMIC DNA]</scope>
</reference>
<keyword evidence="1" id="KW-0812">Transmembrane</keyword>
<proteinExistence type="predicted"/>
<keyword evidence="3" id="KW-1185">Reference proteome</keyword>
<dbReference type="Proteomes" id="UP000007648">
    <property type="component" value="Unassembled WGS sequence"/>
</dbReference>
<sequence>VNLQLFFSPQQFQNSFVTPSSRKSDQELVCDIPLFDICDYNVSRDQCKKLGCCFFKEVCYEKAVPAYVQGFTASIIIIMGLFIIYVIYSVVQGRNKKTTQKYGSHQKKNNLRPKIIPVNREVSDEEVMPINEEGLE</sequence>
<dbReference type="PANTHER" id="PTHR37339:SF1">
    <property type="entry name" value="TESTIS-EXPRESSED PROTEIN 29"/>
    <property type="match status" value="1"/>
</dbReference>
<organism evidence="2 3">
    <name type="scientific">Sarcophilus harrisii</name>
    <name type="common">Tasmanian devil</name>
    <name type="synonym">Sarcophilus laniarius</name>
    <dbReference type="NCBI Taxonomy" id="9305"/>
    <lineage>
        <taxon>Eukaryota</taxon>
        <taxon>Metazoa</taxon>
        <taxon>Chordata</taxon>
        <taxon>Craniata</taxon>
        <taxon>Vertebrata</taxon>
        <taxon>Euteleostomi</taxon>
        <taxon>Mammalia</taxon>
        <taxon>Metatheria</taxon>
        <taxon>Dasyuromorphia</taxon>
        <taxon>Dasyuridae</taxon>
        <taxon>Sarcophilus</taxon>
    </lineage>
</organism>
<evidence type="ECO:0000313" key="2">
    <source>
        <dbReference type="Ensembl" id="ENSSHAP00000031586.1"/>
    </source>
</evidence>
<dbReference type="GeneTree" id="ENSGT00510000049560"/>
<dbReference type="InterPro" id="IPR031685">
    <property type="entry name" value="TEX29"/>
</dbReference>
<dbReference type="PANTHER" id="PTHR37339">
    <property type="entry name" value="TESTIS-EXPRESSED PROTEIN 29"/>
    <property type="match status" value="1"/>
</dbReference>